<gene>
    <name evidence="3 4" type="primary">LOC121393207</name>
</gene>
<dbReference type="OrthoDB" id="9908726at2759"/>
<protein>
    <submittedName>
        <fullName evidence="3 4">Uncharacterized protein LOC121393207</fullName>
    </submittedName>
</protein>
<feature type="domain" description="Helix-turn-helix" evidence="1">
    <location>
        <begin position="30"/>
        <end position="84"/>
    </location>
</feature>
<reference evidence="3 4" key="1">
    <citation type="submission" date="2025-04" db="UniProtKB">
        <authorList>
            <consortium name="RefSeq"/>
        </authorList>
    </citation>
    <scope>IDENTIFICATION</scope>
    <source>
        <strain evidence="3 4">J_2021</strain>
        <tissue evidence="3 4">Erythrocytes</tissue>
    </source>
</reference>
<dbReference type="RefSeq" id="XP_041417030.1">
    <property type="nucleotide sequence ID" value="XM_041561096.1"/>
</dbReference>
<evidence type="ECO:0000259" key="1">
    <source>
        <dbReference type="Pfam" id="PF26215"/>
    </source>
</evidence>
<organism evidence="2 3">
    <name type="scientific">Xenopus laevis</name>
    <name type="common">African clawed frog</name>
    <dbReference type="NCBI Taxonomy" id="8355"/>
    <lineage>
        <taxon>Eukaryota</taxon>
        <taxon>Metazoa</taxon>
        <taxon>Chordata</taxon>
        <taxon>Craniata</taxon>
        <taxon>Vertebrata</taxon>
        <taxon>Euteleostomi</taxon>
        <taxon>Amphibia</taxon>
        <taxon>Batrachia</taxon>
        <taxon>Anura</taxon>
        <taxon>Pipoidea</taxon>
        <taxon>Pipidae</taxon>
        <taxon>Xenopodinae</taxon>
        <taxon>Xenopus</taxon>
        <taxon>Xenopus</taxon>
    </lineage>
</organism>
<evidence type="ECO:0000313" key="4">
    <source>
        <dbReference type="RefSeq" id="XP_041417031.1"/>
    </source>
</evidence>
<keyword evidence="2" id="KW-1185">Reference proteome</keyword>
<dbReference type="GeneID" id="121393207"/>
<sequence>MVDFLDVRLFRTPKGVGTTLFRKHTDRNTVLHAQSFHPPAVLKSIPYTQFLRVFRVNTNGATAKTQALEMRDRFLTRGYEWDFLNGELERACKNAGAGQVGEVTNVKRDDKMVFVTNFMPVSKQVNSVMRKHWPILQLDTNLPFTDMSPPICAYRRGRSLKNILMETDLRKEKSETWLKAGKLGCYRCGGCKTCGCLLTGGTFPHPHTDDISVGGTVGCTVFIWGRKKSRLAPRLTEGLSAGTGNNLSLDGSCQRWSTCALNMLLLQRYCCTIHSSHQLLHD</sequence>
<name>A0A8J1KI46_XENLA</name>
<evidence type="ECO:0000313" key="2">
    <source>
        <dbReference type="Proteomes" id="UP000186698"/>
    </source>
</evidence>
<evidence type="ECO:0000313" key="3">
    <source>
        <dbReference type="RefSeq" id="XP_041417030.1"/>
    </source>
</evidence>
<dbReference type="Pfam" id="PF26215">
    <property type="entry name" value="HTH_animal"/>
    <property type="match status" value="1"/>
</dbReference>
<dbReference type="RefSeq" id="XP_041417031.1">
    <property type="nucleotide sequence ID" value="XM_041561097.1"/>
</dbReference>
<dbReference type="InterPro" id="IPR058912">
    <property type="entry name" value="HTH_animal"/>
</dbReference>
<accession>A0A8J1KI46</accession>
<dbReference type="PANTHER" id="PTHR21301">
    <property type="entry name" value="REVERSE TRANSCRIPTASE"/>
    <property type="match status" value="1"/>
</dbReference>
<proteinExistence type="predicted"/>
<dbReference type="Proteomes" id="UP000186698">
    <property type="component" value="Chromosome 4S"/>
</dbReference>
<dbReference type="PANTHER" id="PTHR21301:SF14">
    <property type="match status" value="1"/>
</dbReference>
<dbReference type="AlphaFoldDB" id="A0A8J1KI46"/>
<dbReference type="KEGG" id="xla:121393207"/>